<comment type="similarity">
    <text evidence="2">Belongs to the MIP/aquaporin (TC 1.A.8) family. AQP11/AQP12 subfamily.</text>
</comment>
<dbReference type="PIRSF" id="PIRSF017529">
    <property type="entry name" value="Aquaporin_11/12"/>
    <property type="match status" value="1"/>
</dbReference>
<gene>
    <name evidence="11" type="ORF">NDU88_002461</name>
</gene>
<evidence type="ECO:0000256" key="6">
    <source>
        <dbReference type="ARBA" id="ARBA00022989"/>
    </source>
</evidence>
<evidence type="ECO:0000256" key="9">
    <source>
        <dbReference type="SAM" id="MobiDB-lite"/>
    </source>
</evidence>
<keyword evidence="4 8" id="KW-0812">Transmembrane</keyword>
<evidence type="ECO:0000313" key="12">
    <source>
        <dbReference type="Proteomes" id="UP001066276"/>
    </source>
</evidence>
<comment type="subcellular location">
    <subcellularLocation>
        <location evidence="1">Membrane</location>
        <topology evidence="1">Multi-pass membrane protein</topology>
    </subcellularLocation>
</comment>
<dbReference type="EMBL" id="JANPWB010000015">
    <property type="protein sequence ID" value="KAJ1089310.1"/>
    <property type="molecule type" value="Genomic_DNA"/>
</dbReference>
<dbReference type="PANTHER" id="PTHR21191:SF8">
    <property type="entry name" value="AQUAPORIN-12A-RELATED"/>
    <property type="match status" value="1"/>
</dbReference>
<dbReference type="FunFam" id="1.20.1080.10:FF:000018">
    <property type="entry name" value="Aquaporin"/>
    <property type="match status" value="1"/>
</dbReference>
<feature type="region of interest" description="Disordered" evidence="9">
    <location>
        <begin position="272"/>
        <end position="307"/>
    </location>
</feature>
<dbReference type="Gene3D" id="1.20.1080.10">
    <property type="entry name" value="Glycerol uptake facilitator protein"/>
    <property type="match status" value="1"/>
</dbReference>
<evidence type="ECO:0000256" key="10">
    <source>
        <dbReference type="SAM" id="SignalP"/>
    </source>
</evidence>
<accession>A0AAV7LCJ5</accession>
<evidence type="ECO:0000256" key="1">
    <source>
        <dbReference type="ARBA" id="ARBA00004141"/>
    </source>
</evidence>
<feature type="transmembrane region" description="Helical" evidence="8">
    <location>
        <begin position="232"/>
        <end position="250"/>
    </location>
</feature>
<organism evidence="11 12">
    <name type="scientific">Pleurodeles waltl</name>
    <name type="common">Iberian ribbed newt</name>
    <dbReference type="NCBI Taxonomy" id="8319"/>
    <lineage>
        <taxon>Eukaryota</taxon>
        <taxon>Metazoa</taxon>
        <taxon>Chordata</taxon>
        <taxon>Craniata</taxon>
        <taxon>Vertebrata</taxon>
        <taxon>Euteleostomi</taxon>
        <taxon>Amphibia</taxon>
        <taxon>Batrachia</taxon>
        <taxon>Caudata</taxon>
        <taxon>Salamandroidea</taxon>
        <taxon>Salamandridae</taxon>
        <taxon>Pleurodelinae</taxon>
        <taxon>Pleurodeles</taxon>
    </lineage>
</organism>
<feature type="transmembrane region" description="Helical" evidence="8">
    <location>
        <begin position="192"/>
        <end position="212"/>
    </location>
</feature>
<dbReference type="GO" id="GO:0016020">
    <property type="term" value="C:membrane"/>
    <property type="evidence" value="ECO:0007669"/>
    <property type="project" value="UniProtKB-SubCell"/>
</dbReference>
<reference evidence="11" key="1">
    <citation type="journal article" date="2022" name="bioRxiv">
        <title>Sequencing and chromosome-scale assembly of the giantPleurodeles waltlgenome.</title>
        <authorList>
            <person name="Brown T."/>
            <person name="Elewa A."/>
            <person name="Iarovenko S."/>
            <person name="Subramanian E."/>
            <person name="Araus A.J."/>
            <person name="Petzold A."/>
            <person name="Susuki M."/>
            <person name="Suzuki K.-i.T."/>
            <person name="Hayashi T."/>
            <person name="Toyoda A."/>
            <person name="Oliveira C."/>
            <person name="Osipova E."/>
            <person name="Leigh N.D."/>
            <person name="Simon A."/>
            <person name="Yun M.H."/>
        </authorList>
    </citation>
    <scope>NUCLEOTIDE SEQUENCE</scope>
    <source>
        <strain evidence="11">20211129_DDA</strain>
        <tissue evidence="11">Liver</tissue>
    </source>
</reference>
<keyword evidence="10" id="KW-0732">Signal</keyword>
<evidence type="ECO:0000256" key="8">
    <source>
        <dbReference type="PIRNR" id="PIRNR017529"/>
    </source>
</evidence>
<keyword evidence="12" id="KW-1185">Reference proteome</keyword>
<dbReference type="InterPro" id="IPR016697">
    <property type="entry name" value="Aquaporin_11/12"/>
</dbReference>
<keyword evidence="3" id="KW-0813">Transport</keyword>
<dbReference type="Proteomes" id="UP001066276">
    <property type="component" value="Chromosome 11"/>
</dbReference>
<evidence type="ECO:0000256" key="3">
    <source>
        <dbReference type="ARBA" id="ARBA00022448"/>
    </source>
</evidence>
<dbReference type="InterPro" id="IPR023265">
    <property type="entry name" value="Aquaporin_12"/>
</dbReference>
<dbReference type="PANTHER" id="PTHR21191">
    <property type="entry name" value="AQUAPORIN"/>
    <property type="match status" value="1"/>
</dbReference>
<name>A0AAV7LCJ5_PLEWA</name>
<dbReference type="GO" id="GO:0015267">
    <property type="term" value="F:channel activity"/>
    <property type="evidence" value="ECO:0007669"/>
    <property type="project" value="InterPro"/>
</dbReference>
<evidence type="ECO:0000256" key="5">
    <source>
        <dbReference type="ARBA" id="ARBA00022737"/>
    </source>
</evidence>
<proteinExistence type="inferred from homology"/>
<dbReference type="PRINTS" id="PR02025">
    <property type="entry name" value="AQUAPORIN12"/>
</dbReference>
<evidence type="ECO:0000256" key="4">
    <source>
        <dbReference type="ARBA" id="ARBA00022692"/>
    </source>
</evidence>
<sequence>MAGLNISIAFFVSMVAICEVCRRLPKRLCPSGLYQSVVKEFAASLQLASCCQELRMLVEIGPWGGGFGPDVVLTLLFLLFLTHGLSFAGASGNPSVSFQEFLTKDSSCLSTLGKVISQYAGMEAAKVLTTRYWAWELTDFHMIQNLMAQDCSSPLHSSVSQGMFVEAVCALLFHFTLLRFHHSHAMYRVPAVALIVTVLAYTAGPYTAAFFNPTLALTLTFHCSGVTLLENITVYCLGPIVGMVVAVFLYHGNIPLLFQRNLLYYQKSKYRTPKGKVASLKQDEAKDLWDPKKGQPRSKPDHGHRTE</sequence>
<feature type="signal peptide" evidence="10">
    <location>
        <begin position="1"/>
        <end position="18"/>
    </location>
</feature>
<feature type="chain" id="PRO_5043350199" description="Aquaporin" evidence="10">
    <location>
        <begin position="19"/>
        <end position="307"/>
    </location>
</feature>
<protein>
    <recommendedName>
        <fullName evidence="8">Aquaporin</fullName>
    </recommendedName>
</protein>
<dbReference type="InterPro" id="IPR023271">
    <property type="entry name" value="Aquaporin-like"/>
</dbReference>
<feature type="transmembrane region" description="Helical" evidence="8">
    <location>
        <begin position="71"/>
        <end position="90"/>
    </location>
</feature>
<feature type="compositionally biased region" description="Basic and acidic residues" evidence="9">
    <location>
        <begin position="281"/>
        <end position="307"/>
    </location>
</feature>
<dbReference type="Pfam" id="PF00230">
    <property type="entry name" value="MIP"/>
    <property type="match status" value="1"/>
</dbReference>
<keyword evidence="7 8" id="KW-0472">Membrane</keyword>
<comment type="caution">
    <text evidence="11">The sequence shown here is derived from an EMBL/GenBank/DDBJ whole genome shotgun (WGS) entry which is preliminary data.</text>
</comment>
<dbReference type="AlphaFoldDB" id="A0AAV7LCJ5"/>
<dbReference type="SUPFAM" id="SSF81338">
    <property type="entry name" value="Aquaporin-like"/>
    <property type="match status" value="1"/>
</dbReference>
<dbReference type="InterPro" id="IPR051883">
    <property type="entry name" value="AQP11/12_channel"/>
</dbReference>
<evidence type="ECO:0000256" key="7">
    <source>
        <dbReference type="ARBA" id="ARBA00023136"/>
    </source>
</evidence>
<evidence type="ECO:0000256" key="2">
    <source>
        <dbReference type="ARBA" id="ARBA00005900"/>
    </source>
</evidence>
<dbReference type="InterPro" id="IPR000425">
    <property type="entry name" value="MIP"/>
</dbReference>
<dbReference type="GO" id="GO:0005737">
    <property type="term" value="C:cytoplasm"/>
    <property type="evidence" value="ECO:0007669"/>
    <property type="project" value="TreeGrafter"/>
</dbReference>
<keyword evidence="5" id="KW-0677">Repeat</keyword>
<keyword evidence="6 8" id="KW-1133">Transmembrane helix</keyword>
<evidence type="ECO:0000313" key="11">
    <source>
        <dbReference type="EMBL" id="KAJ1089310.1"/>
    </source>
</evidence>
<comment type="caution">
    <text evidence="8">Lacks conserved residue(s) required for the propagation of feature annotation.</text>
</comment>